<accession>A0AA88LMH8</accession>
<keyword evidence="2" id="KW-1185">Reference proteome</keyword>
<name>A0AA88LMH8_ARTSF</name>
<organism evidence="1 2">
    <name type="scientific">Artemia franciscana</name>
    <name type="common">Brine shrimp</name>
    <name type="synonym">Artemia sanfranciscana</name>
    <dbReference type="NCBI Taxonomy" id="6661"/>
    <lineage>
        <taxon>Eukaryota</taxon>
        <taxon>Metazoa</taxon>
        <taxon>Ecdysozoa</taxon>
        <taxon>Arthropoda</taxon>
        <taxon>Crustacea</taxon>
        <taxon>Branchiopoda</taxon>
        <taxon>Anostraca</taxon>
        <taxon>Artemiidae</taxon>
        <taxon>Artemia</taxon>
    </lineage>
</organism>
<evidence type="ECO:0000313" key="2">
    <source>
        <dbReference type="Proteomes" id="UP001187531"/>
    </source>
</evidence>
<protein>
    <submittedName>
        <fullName evidence="1">Uncharacterized protein</fullName>
    </submittedName>
</protein>
<evidence type="ECO:0000313" key="1">
    <source>
        <dbReference type="EMBL" id="KAK2727920.1"/>
    </source>
</evidence>
<feature type="non-terminal residue" evidence="1">
    <location>
        <position position="216"/>
    </location>
</feature>
<sequence length="216" mass="23609">MSANLILDPSDPEFVRDIALLFLNDVKSRGLKAPLNFDSTSRDYNPNSVVKFLTTVGDLLAKESTDVVRRCVERDEADEGADCSRPRELAADMAERSSVHGIITADRAEKSSIPEELAADIAERSSIHGILTADRAEKSSVPEELAADMAERKSSKKLLPLINKENGRKIHCFASNSGSAAVYIEAGPTQSSVSTLNVQYDLQAVRRGFNSLDLWE</sequence>
<dbReference type="AlphaFoldDB" id="A0AA88LMH8"/>
<gene>
    <name evidence="1" type="ORF">QYM36_008407</name>
</gene>
<reference evidence="1" key="1">
    <citation type="submission" date="2023-07" db="EMBL/GenBank/DDBJ databases">
        <title>Chromosome-level genome assembly of Artemia franciscana.</title>
        <authorList>
            <person name="Jo E."/>
        </authorList>
    </citation>
    <scope>NUCLEOTIDE SEQUENCE</scope>
    <source>
        <tissue evidence="1">Whole body</tissue>
    </source>
</reference>
<dbReference type="Proteomes" id="UP001187531">
    <property type="component" value="Unassembled WGS sequence"/>
</dbReference>
<comment type="caution">
    <text evidence="1">The sequence shown here is derived from an EMBL/GenBank/DDBJ whole genome shotgun (WGS) entry which is preliminary data.</text>
</comment>
<proteinExistence type="predicted"/>
<dbReference type="EMBL" id="JAVRJZ010000001">
    <property type="protein sequence ID" value="KAK2727920.1"/>
    <property type="molecule type" value="Genomic_DNA"/>
</dbReference>